<evidence type="ECO:0000256" key="10">
    <source>
        <dbReference type="SAM" id="MobiDB-lite"/>
    </source>
</evidence>
<dbReference type="PANTHER" id="PTHR24356">
    <property type="entry name" value="SERINE/THREONINE-PROTEIN KINASE"/>
    <property type="match status" value="1"/>
</dbReference>
<protein>
    <recommendedName>
        <fullName evidence="1">non-specific serine/threonine protein kinase</fullName>
        <ecNumber evidence="1">2.7.11.1</ecNumber>
    </recommendedName>
</protein>
<reference evidence="14" key="1">
    <citation type="submission" date="2021-01" db="EMBL/GenBank/DDBJ databases">
        <authorList>
            <person name="Corre E."/>
            <person name="Pelletier E."/>
            <person name="Niang G."/>
            <person name="Scheremetjew M."/>
            <person name="Finn R."/>
            <person name="Kale V."/>
            <person name="Holt S."/>
            <person name="Cochrane G."/>
            <person name="Meng A."/>
            <person name="Brown T."/>
            <person name="Cohen L."/>
        </authorList>
    </citation>
    <scope>NUCLEOTIDE SEQUENCE</scope>
    <source>
        <strain evidence="14">GSBS06</strain>
    </source>
</reference>
<dbReference type="InterPro" id="IPR033931">
    <property type="entry name" value="PDK1-typ_PH"/>
</dbReference>
<comment type="catalytic activity">
    <reaction evidence="7">
        <text>L-threonyl-[protein] + ATP = O-phospho-L-threonyl-[protein] + ADP + H(+)</text>
        <dbReference type="Rhea" id="RHEA:46608"/>
        <dbReference type="Rhea" id="RHEA-COMP:11060"/>
        <dbReference type="Rhea" id="RHEA-COMP:11605"/>
        <dbReference type="ChEBI" id="CHEBI:15378"/>
        <dbReference type="ChEBI" id="CHEBI:30013"/>
        <dbReference type="ChEBI" id="CHEBI:30616"/>
        <dbReference type="ChEBI" id="CHEBI:61977"/>
        <dbReference type="ChEBI" id="CHEBI:456216"/>
        <dbReference type="EC" id="2.7.11.1"/>
    </reaction>
</comment>
<dbReference type="GO" id="GO:0004674">
    <property type="term" value="F:protein serine/threonine kinase activity"/>
    <property type="evidence" value="ECO:0007669"/>
    <property type="project" value="UniProtKB-KW"/>
</dbReference>
<evidence type="ECO:0000313" key="13">
    <source>
        <dbReference type="EMBL" id="CAE0437997.1"/>
    </source>
</evidence>
<dbReference type="InterPro" id="IPR008271">
    <property type="entry name" value="Ser/Thr_kinase_AS"/>
</dbReference>
<dbReference type="PROSITE" id="PS50011">
    <property type="entry name" value="PROTEIN_KINASE_DOM"/>
    <property type="match status" value="1"/>
</dbReference>
<dbReference type="Gene3D" id="2.30.29.30">
    <property type="entry name" value="Pleckstrin-homology domain (PH domain)/Phosphotyrosine-binding domain (PTB)"/>
    <property type="match status" value="1"/>
</dbReference>
<keyword evidence="4 9" id="KW-0547">Nucleotide-binding</keyword>
<organism evidence="14">
    <name type="scientific">Aplanochytrium stocchinoi</name>
    <dbReference type="NCBI Taxonomy" id="215587"/>
    <lineage>
        <taxon>Eukaryota</taxon>
        <taxon>Sar</taxon>
        <taxon>Stramenopiles</taxon>
        <taxon>Bigyra</taxon>
        <taxon>Labyrinthulomycetes</taxon>
        <taxon>Thraustochytrida</taxon>
        <taxon>Thraustochytriidae</taxon>
        <taxon>Aplanochytrium</taxon>
    </lineage>
</organism>
<evidence type="ECO:0000313" key="15">
    <source>
        <dbReference type="EMBL" id="CAE0437999.1"/>
    </source>
</evidence>
<dbReference type="InterPro" id="IPR001849">
    <property type="entry name" value="PH_domain"/>
</dbReference>
<evidence type="ECO:0000256" key="8">
    <source>
        <dbReference type="ARBA" id="ARBA00048679"/>
    </source>
</evidence>
<dbReference type="EMBL" id="HBIN01011006">
    <property type="protein sequence ID" value="CAE0437999.1"/>
    <property type="molecule type" value="Transcribed_RNA"/>
</dbReference>
<evidence type="ECO:0000256" key="7">
    <source>
        <dbReference type="ARBA" id="ARBA00047899"/>
    </source>
</evidence>
<evidence type="ECO:0000259" key="11">
    <source>
        <dbReference type="PROSITE" id="PS50011"/>
    </source>
</evidence>
<dbReference type="SMART" id="SM00233">
    <property type="entry name" value="PH"/>
    <property type="match status" value="1"/>
</dbReference>
<dbReference type="PROSITE" id="PS00108">
    <property type="entry name" value="PROTEIN_KINASE_ST"/>
    <property type="match status" value="1"/>
</dbReference>
<feature type="domain" description="Protein kinase" evidence="11">
    <location>
        <begin position="113"/>
        <end position="401"/>
    </location>
</feature>
<evidence type="ECO:0000313" key="12">
    <source>
        <dbReference type="EMBL" id="CAE0437996.1"/>
    </source>
</evidence>
<dbReference type="PROSITE" id="PS00107">
    <property type="entry name" value="PROTEIN_KINASE_ATP"/>
    <property type="match status" value="1"/>
</dbReference>
<keyword evidence="5" id="KW-0418">Kinase</keyword>
<dbReference type="Gene3D" id="1.10.510.10">
    <property type="entry name" value="Transferase(Phosphotransferase) domain 1"/>
    <property type="match status" value="1"/>
</dbReference>
<dbReference type="AlphaFoldDB" id="A0A6S8C6P2"/>
<evidence type="ECO:0000313" key="14">
    <source>
        <dbReference type="EMBL" id="CAE0437998.1"/>
    </source>
</evidence>
<dbReference type="SUPFAM" id="SSF50729">
    <property type="entry name" value="PH domain-like"/>
    <property type="match status" value="1"/>
</dbReference>
<dbReference type="EC" id="2.7.11.1" evidence="1"/>
<dbReference type="GO" id="GO:0035556">
    <property type="term" value="P:intracellular signal transduction"/>
    <property type="evidence" value="ECO:0007669"/>
    <property type="project" value="TreeGrafter"/>
</dbReference>
<accession>A0A6S8C6P2</accession>
<gene>
    <name evidence="12" type="ORF">ASTO00021_LOCUS8248</name>
    <name evidence="13" type="ORF">ASTO00021_LOCUS8249</name>
    <name evidence="14" type="ORF">ASTO00021_LOCUS8250</name>
    <name evidence="15" type="ORF">ASTO00021_LOCUS8251</name>
</gene>
<dbReference type="SUPFAM" id="SSF56112">
    <property type="entry name" value="Protein kinase-like (PK-like)"/>
    <property type="match status" value="1"/>
</dbReference>
<dbReference type="InterPro" id="IPR017441">
    <property type="entry name" value="Protein_kinase_ATP_BS"/>
</dbReference>
<evidence type="ECO:0000256" key="9">
    <source>
        <dbReference type="PROSITE-ProRule" id="PRU10141"/>
    </source>
</evidence>
<evidence type="ECO:0000256" key="2">
    <source>
        <dbReference type="ARBA" id="ARBA00022527"/>
    </source>
</evidence>
<dbReference type="Gene3D" id="3.30.200.20">
    <property type="entry name" value="Phosphorylase Kinase, domain 1"/>
    <property type="match status" value="1"/>
</dbReference>
<evidence type="ECO:0000256" key="4">
    <source>
        <dbReference type="ARBA" id="ARBA00022741"/>
    </source>
</evidence>
<keyword evidence="2" id="KW-0723">Serine/threonine-protein kinase</keyword>
<dbReference type="EMBL" id="HBIN01011004">
    <property type="protein sequence ID" value="CAE0437997.1"/>
    <property type="molecule type" value="Transcribed_RNA"/>
</dbReference>
<dbReference type="Pfam" id="PF00069">
    <property type="entry name" value="Pkinase"/>
    <property type="match status" value="1"/>
</dbReference>
<evidence type="ECO:0000256" key="5">
    <source>
        <dbReference type="ARBA" id="ARBA00022777"/>
    </source>
</evidence>
<proteinExistence type="predicted"/>
<dbReference type="EMBL" id="HBIN01011005">
    <property type="protein sequence ID" value="CAE0437998.1"/>
    <property type="molecule type" value="Transcribed_RNA"/>
</dbReference>
<keyword evidence="6 9" id="KW-0067">ATP-binding</keyword>
<dbReference type="InterPro" id="IPR011993">
    <property type="entry name" value="PH-like_dom_sf"/>
</dbReference>
<dbReference type="Pfam" id="PF14593">
    <property type="entry name" value="PH_3"/>
    <property type="match status" value="1"/>
</dbReference>
<feature type="region of interest" description="Disordered" evidence="10">
    <location>
        <begin position="1"/>
        <end position="106"/>
    </location>
</feature>
<dbReference type="EMBL" id="HBIN01011003">
    <property type="protein sequence ID" value="CAE0437996.1"/>
    <property type="molecule type" value="Transcribed_RNA"/>
</dbReference>
<feature type="compositionally biased region" description="Polar residues" evidence="10">
    <location>
        <begin position="56"/>
        <end position="76"/>
    </location>
</feature>
<dbReference type="InterPro" id="IPR011009">
    <property type="entry name" value="Kinase-like_dom_sf"/>
</dbReference>
<feature type="binding site" evidence="9">
    <location>
        <position position="142"/>
    </location>
    <ligand>
        <name>ATP</name>
        <dbReference type="ChEBI" id="CHEBI:30616"/>
    </ligand>
</feature>
<comment type="catalytic activity">
    <reaction evidence="8">
        <text>L-seryl-[protein] + ATP = O-phospho-L-seryl-[protein] + ADP + H(+)</text>
        <dbReference type="Rhea" id="RHEA:17989"/>
        <dbReference type="Rhea" id="RHEA-COMP:9863"/>
        <dbReference type="Rhea" id="RHEA-COMP:11604"/>
        <dbReference type="ChEBI" id="CHEBI:15378"/>
        <dbReference type="ChEBI" id="CHEBI:29999"/>
        <dbReference type="ChEBI" id="CHEBI:30616"/>
        <dbReference type="ChEBI" id="CHEBI:83421"/>
        <dbReference type="ChEBI" id="CHEBI:456216"/>
        <dbReference type="EC" id="2.7.11.1"/>
    </reaction>
</comment>
<dbReference type="SMART" id="SM00220">
    <property type="entry name" value="S_TKc"/>
    <property type="match status" value="1"/>
</dbReference>
<keyword evidence="3" id="KW-0808">Transferase</keyword>
<dbReference type="GO" id="GO:0005524">
    <property type="term" value="F:ATP binding"/>
    <property type="evidence" value="ECO:0007669"/>
    <property type="project" value="UniProtKB-UniRule"/>
</dbReference>
<dbReference type="InterPro" id="IPR000719">
    <property type="entry name" value="Prot_kinase_dom"/>
</dbReference>
<dbReference type="InterPro" id="IPR050236">
    <property type="entry name" value="Ser_Thr_kinase_AGC"/>
</dbReference>
<sequence>MASFTSGDGESDGSDNVRDSSSSYPAPTPELITELMNQRSGARLDSDNRTEFGSFRSLNMSDSRLQQVRTDNNAASQEKDKSPVSAQRLRNGTANASSSGNEPAKKGLSPADFWMGELIGEGAFARVHICALKMTGDQYAIKIMEKRFIQKAKKINLIKMEKRVLTKVRYDSIVQLHFSFTDDRHLYMVLDLCRGGELTQVIDHYKTLNEDKGISDRACTVSDCRFYLAETLLAVQYLHFHGIVHRDLKPQNILLSGKGHVKITDFGTALDESMPIKDQDAFVGTAQYVSPEVLDDGDVSVGADLWAIGVILFQMIVGESPFIAESEYLIFENINNHHEEDRIHLPRCTEELHEAENLINSLLKPDPTKRLGASNNCTRVRKKVFNAEINKPSELRAHTFFKGLDMRHLTESEAPALPYNINIPQPTLDGADSDWMLQGDATELLEAAFCGENAESSGSQPQKSELVGEFDSYLKEGEKIILEGLVKKRAGVFDKNRHLILTSKPRLLYFSPSTLQLKGEIDITHKLMVVTKSRKKFEVVTDKRTYYFTDYLGSSERWKKTIEGLQTNALSSLELHE</sequence>
<evidence type="ECO:0000256" key="1">
    <source>
        <dbReference type="ARBA" id="ARBA00012513"/>
    </source>
</evidence>
<dbReference type="PANTHER" id="PTHR24356:SF163">
    <property type="entry name" value="3-PHOSPHOINOSITIDE-DEPENDENT PROTEIN KINASE 1-RELATED"/>
    <property type="match status" value="1"/>
</dbReference>
<feature type="compositionally biased region" description="Polar residues" evidence="10">
    <location>
        <begin position="84"/>
        <end position="101"/>
    </location>
</feature>
<evidence type="ECO:0000256" key="6">
    <source>
        <dbReference type="ARBA" id="ARBA00022840"/>
    </source>
</evidence>
<evidence type="ECO:0000256" key="3">
    <source>
        <dbReference type="ARBA" id="ARBA00022679"/>
    </source>
</evidence>
<name>A0A6S8C6P2_9STRA</name>